<comment type="caution">
    <text evidence="3">The sequence shown here is derived from an EMBL/GenBank/DDBJ whole genome shotgun (WGS) entry which is preliminary data.</text>
</comment>
<dbReference type="InterPro" id="IPR020556">
    <property type="entry name" value="Amidase_CS"/>
</dbReference>
<dbReference type="SUPFAM" id="SSF75304">
    <property type="entry name" value="Amidase signature (AS) enzymes"/>
    <property type="match status" value="1"/>
</dbReference>
<evidence type="ECO:0000256" key="1">
    <source>
        <dbReference type="ARBA" id="ARBA00009199"/>
    </source>
</evidence>
<comment type="similarity">
    <text evidence="1">Belongs to the amidase family.</text>
</comment>
<dbReference type="EC" id="3.5.1.4" evidence="3"/>
<dbReference type="PANTHER" id="PTHR11895:SF7">
    <property type="entry name" value="GLUTAMYL-TRNA(GLN) AMIDOTRANSFERASE SUBUNIT A, MITOCHONDRIAL"/>
    <property type="match status" value="1"/>
</dbReference>
<dbReference type="Proteomes" id="UP000317430">
    <property type="component" value="Unassembled WGS sequence"/>
</dbReference>
<evidence type="ECO:0000259" key="2">
    <source>
        <dbReference type="Pfam" id="PF01425"/>
    </source>
</evidence>
<gene>
    <name evidence="3" type="ORF">FRX57_06310</name>
</gene>
<sequence>MENLDALALAQKVKDKDLSPKELVEWGIKQIEGLNPYVNAVTSKRYDKALAEAETRDFSGQPFGGVPLLLKDLGQEQLGEPANSGSKLFTNYRARISDNFVRALESLGFIVLGRTNVPEFGFKNISDSQQYGAVNLPFDRSRNAGGSSGGAAAAVSSGMLPLATASDGGGSIRIPASFNGLIGLKPSRGRMPVGPIGFRGWQGLSSHFALTKSVRDTRALLAGMQVCQLESPFVLPLLSSRQLESPLRKKLRIGVQMTSPVGTPVSKDAQAAVKRACQFLTDQGHQVSEVSALPLDGWEAIKTYYLMNSVETAAMFDEISVQLGRSMTIADMELMTWALYQSGQKVAAKDYTKAIQKWDTYSHVMAEYHQEFDLLLSPATADVAPKHGQLQLDEDLREKLLHISDYGVSEQQDLLLEMFKPGLSLTPFNQLANQTGQPSISLPLYQTTAGLPLGVQFTAAKGREDLLLALAQDFETAGQFVQPRPVFERKEDV</sequence>
<dbReference type="InterPro" id="IPR000120">
    <property type="entry name" value="Amidase"/>
</dbReference>
<dbReference type="InterPro" id="IPR036928">
    <property type="entry name" value="AS_sf"/>
</dbReference>
<name>A0A5C5S9A6_9STRE</name>
<dbReference type="OrthoDB" id="9811471at2"/>
<dbReference type="Pfam" id="PF01425">
    <property type="entry name" value="Amidase"/>
    <property type="match status" value="1"/>
</dbReference>
<protein>
    <submittedName>
        <fullName evidence="3">Amidase</fullName>
        <ecNumber evidence="3">3.5.1.4</ecNumber>
    </submittedName>
</protein>
<keyword evidence="4" id="KW-1185">Reference proteome</keyword>
<dbReference type="Gene3D" id="3.90.1300.10">
    <property type="entry name" value="Amidase signature (AS) domain"/>
    <property type="match status" value="1"/>
</dbReference>
<dbReference type="AlphaFoldDB" id="A0A5C5S9A6"/>
<dbReference type="NCBIfam" id="NF005099">
    <property type="entry name" value="PRK06529.1"/>
    <property type="match status" value="1"/>
</dbReference>
<dbReference type="PROSITE" id="PS00571">
    <property type="entry name" value="AMIDASES"/>
    <property type="match status" value="1"/>
</dbReference>
<reference evidence="3 4" key="1">
    <citation type="submission" date="2019-08" db="EMBL/GenBank/DDBJ databases">
        <authorList>
            <person name="Lei W."/>
        </authorList>
    </citation>
    <scope>NUCLEOTIDE SEQUENCE [LARGE SCALE GENOMIC DNA]</scope>
    <source>
        <strain evidence="3 4">CCUG 66496</strain>
    </source>
</reference>
<dbReference type="GO" id="GO:0004040">
    <property type="term" value="F:amidase activity"/>
    <property type="evidence" value="ECO:0007669"/>
    <property type="project" value="UniProtKB-EC"/>
</dbReference>
<dbReference type="PANTHER" id="PTHR11895">
    <property type="entry name" value="TRANSAMIDASE"/>
    <property type="match status" value="1"/>
</dbReference>
<proteinExistence type="inferred from homology"/>
<accession>A0A5C5S9A6</accession>
<dbReference type="EMBL" id="VOHL01000006">
    <property type="protein sequence ID" value="TWS96945.1"/>
    <property type="molecule type" value="Genomic_DNA"/>
</dbReference>
<keyword evidence="3" id="KW-0378">Hydrolase</keyword>
<organism evidence="3 4">
    <name type="scientific">Streptococcus cuniculipharyngis</name>
    <dbReference type="NCBI Taxonomy" id="1562651"/>
    <lineage>
        <taxon>Bacteria</taxon>
        <taxon>Bacillati</taxon>
        <taxon>Bacillota</taxon>
        <taxon>Bacilli</taxon>
        <taxon>Lactobacillales</taxon>
        <taxon>Streptococcaceae</taxon>
        <taxon>Streptococcus</taxon>
    </lineage>
</organism>
<dbReference type="InterPro" id="IPR023631">
    <property type="entry name" value="Amidase_dom"/>
</dbReference>
<evidence type="ECO:0000313" key="3">
    <source>
        <dbReference type="EMBL" id="TWS96945.1"/>
    </source>
</evidence>
<dbReference type="RefSeq" id="WP_146567902.1">
    <property type="nucleotide sequence ID" value="NZ_VOHL01000006.1"/>
</dbReference>
<evidence type="ECO:0000313" key="4">
    <source>
        <dbReference type="Proteomes" id="UP000317430"/>
    </source>
</evidence>
<feature type="domain" description="Amidase" evidence="2">
    <location>
        <begin position="22"/>
        <end position="468"/>
    </location>
</feature>